<sequence length="131" mass="15034">MGNPSNGIAIRRFSSRAQGRRRGRRKTGITPIGEKIHLDLHPDAFRLTVDIDEPILLKTLTMCNSFEHDDDRARFLQQTYSDLGYMYGVRQNRAQSSHYYRLALEKAIQVQNTANIASIRCRVEAKAMTDH</sequence>
<dbReference type="EMBL" id="KN846972">
    <property type="protein sequence ID" value="KIW79555.1"/>
    <property type="molecule type" value="Genomic_DNA"/>
</dbReference>
<evidence type="ECO:0000313" key="1">
    <source>
        <dbReference type="EMBL" id="KIW79555.1"/>
    </source>
</evidence>
<gene>
    <name evidence="1" type="ORF">Z517_06167</name>
</gene>
<dbReference type="Proteomes" id="UP000053029">
    <property type="component" value="Unassembled WGS sequence"/>
</dbReference>
<keyword evidence="2" id="KW-1185">Reference proteome</keyword>
<evidence type="ECO:0000313" key="2">
    <source>
        <dbReference type="Proteomes" id="UP000053029"/>
    </source>
</evidence>
<accession>A0A0D2GM37</accession>
<name>A0A0D2GM37_9EURO</name>
<dbReference type="HOGENOM" id="CLU_1927629_0_0_1"/>
<protein>
    <submittedName>
        <fullName evidence="1">Uncharacterized protein</fullName>
    </submittedName>
</protein>
<dbReference type="OrthoDB" id="539213at2759"/>
<proteinExistence type="predicted"/>
<dbReference type="VEuPathDB" id="FungiDB:Z517_06167"/>
<dbReference type="RefSeq" id="XP_013283363.1">
    <property type="nucleotide sequence ID" value="XM_013427909.1"/>
</dbReference>
<dbReference type="GeneID" id="25305657"/>
<reference evidence="1 2" key="1">
    <citation type="submission" date="2015-01" db="EMBL/GenBank/DDBJ databases">
        <title>The Genome Sequence of Fonsecaea pedrosoi CBS 271.37.</title>
        <authorList>
            <consortium name="The Broad Institute Genomics Platform"/>
            <person name="Cuomo C."/>
            <person name="de Hoog S."/>
            <person name="Gorbushina A."/>
            <person name="Stielow B."/>
            <person name="Teixiera M."/>
            <person name="Abouelleil A."/>
            <person name="Chapman S.B."/>
            <person name="Priest M."/>
            <person name="Young S.K."/>
            <person name="Wortman J."/>
            <person name="Nusbaum C."/>
            <person name="Birren B."/>
        </authorList>
    </citation>
    <scope>NUCLEOTIDE SEQUENCE [LARGE SCALE GENOMIC DNA]</scope>
    <source>
        <strain evidence="1 2">CBS 271.37</strain>
    </source>
</reference>
<dbReference type="AlphaFoldDB" id="A0A0D2GM37"/>
<organism evidence="1 2">
    <name type="scientific">Fonsecaea pedrosoi CBS 271.37</name>
    <dbReference type="NCBI Taxonomy" id="1442368"/>
    <lineage>
        <taxon>Eukaryota</taxon>
        <taxon>Fungi</taxon>
        <taxon>Dikarya</taxon>
        <taxon>Ascomycota</taxon>
        <taxon>Pezizomycotina</taxon>
        <taxon>Eurotiomycetes</taxon>
        <taxon>Chaetothyriomycetidae</taxon>
        <taxon>Chaetothyriales</taxon>
        <taxon>Herpotrichiellaceae</taxon>
        <taxon>Fonsecaea</taxon>
    </lineage>
</organism>